<dbReference type="NCBIfam" id="TIGR00199">
    <property type="entry name" value="PncC_domain"/>
    <property type="match status" value="1"/>
</dbReference>
<dbReference type="SUPFAM" id="SSF142433">
    <property type="entry name" value="CinA-like"/>
    <property type="match status" value="1"/>
</dbReference>
<protein>
    <submittedName>
        <fullName evidence="2">Nicotinamide-nucleotide amidohydrolase family protein</fullName>
    </submittedName>
</protein>
<organism evidence="2 3">
    <name type="scientific">Corallococcus praedator</name>
    <dbReference type="NCBI Taxonomy" id="2316724"/>
    <lineage>
        <taxon>Bacteria</taxon>
        <taxon>Pseudomonadati</taxon>
        <taxon>Myxococcota</taxon>
        <taxon>Myxococcia</taxon>
        <taxon>Myxococcales</taxon>
        <taxon>Cystobacterineae</taxon>
        <taxon>Myxococcaceae</taxon>
        <taxon>Corallococcus</taxon>
    </lineage>
</organism>
<gene>
    <name evidence="2" type="ORF">D7Y13_42285</name>
</gene>
<dbReference type="RefSeq" id="WP_120631091.1">
    <property type="nucleotide sequence ID" value="NZ_RAWI01000884.1"/>
</dbReference>
<feature type="domain" description="CinA C-terminal" evidence="1">
    <location>
        <begin position="67"/>
        <end position="162"/>
    </location>
</feature>
<reference evidence="2 3" key="1">
    <citation type="submission" date="2018-09" db="EMBL/GenBank/DDBJ databases">
        <authorList>
            <person name="Livingstone P.G."/>
            <person name="Whitworth D.E."/>
        </authorList>
    </citation>
    <scope>NUCLEOTIDE SEQUENCE [LARGE SCALE GENOMIC DNA]</scope>
    <source>
        <strain evidence="2 3">CA031B</strain>
    </source>
</reference>
<dbReference type="Proteomes" id="UP000278907">
    <property type="component" value="Unassembled WGS sequence"/>
</dbReference>
<dbReference type="Pfam" id="PF02464">
    <property type="entry name" value="CinA"/>
    <property type="match status" value="1"/>
</dbReference>
<keyword evidence="3" id="KW-1185">Reference proteome</keyword>
<evidence type="ECO:0000313" key="3">
    <source>
        <dbReference type="Proteomes" id="UP000278907"/>
    </source>
</evidence>
<feature type="non-terminal residue" evidence="2">
    <location>
        <position position="162"/>
    </location>
</feature>
<evidence type="ECO:0000313" key="2">
    <source>
        <dbReference type="EMBL" id="RKH86123.1"/>
    </source>
</evidence>
<dbReference type="EMBL" id="RAWI01000884">
    <property type="protein sequence ID" value="RKH86123.1"/>
    <property type="molecule type" value="Genomic_DNA"/>
</dbReference>
<proteinExistence type="predicted"/>
<sequence>MGESFLAQKIASIEQELPSSISLAYLPSPMAVNLRLSGNTSNQNEIGAYGQRIAHELADYVYGFSTTSIEEYIYLKLKERKQKLVLIESCTGGYLSNAMTNIKGSSEVFLGGWNVYSDAFKHMQVGVAQEILDNYSSVSIECGKELLLLALKKTNADFGISV</sequence>
<evidence type="ECO:0000259" key="1">
    <source>
        <dbReference type="Pfam" id="PF02464"/>
    </source>
</evidence>
<name>A0ABX9Q415_9BACT</name>
<dbReference type="InterPro" id="IPR036653">
    <property type="entry name" value="CinA-like_C"/>
</dbReference>
<dbReference type="Gene3D" id="3.90.950.20">
    <property type="entry name" value="CinA-like"/>
    <property type="match status" value="1"/>
</dbReference>
<comment type="caution">
    <text evidence="2">The sequence shown here is derived from an EMBL/GenBank/DDBJ whole genome shotgun (WGS) entry which is preliminary data.</text>
</comment>
<dbReference type="InterPro" id="IPR008136">
    <property type="entry name" value="CinA_C"/>
</dbReference>
<accession>A0ABX9Q415</accession>